<organism evidence="2 3">
    <name type="scientific">Gracilariopsis chorda</name>
    <dbReference type="NCBI Taxonomy" id="448386"/>
    <lineage>
        <taxon>Eukaryota</taxon>
        <taxon>Rhodophyta</taxon>
        <taxon>Florideophyceae</taxon>
        <taxon>Rhodymeniophycidae</taxon>
        <taxon>Gracilariales</taxon>
        <taxon>Gracilariaceae</taxon>
        <taxon>Gracilariopsis</taxon>
    </lineage>
</organism>
<evidence type="ECO:0000313" key="3">
    <source>
        <dbReference type="Proteomes" id="UP000247409"/>
    </source>
</evidence>
<dbReference type="AlphaFoldDB" id="A0A2V3J0U2"/>
<protein>
    <submittedName>
        <fullName evidence="2">Uncharacterized protein</fullName>
    </submittedName>
</protein>
<sequence length="263" mass="29731">MGKEVCGSLLQAVGEGEEGSDECSGGKIPCQSSEAHGKSRRRCPRPLRATHIKRGWSCLIASVRNPDFYIKKPFLFVAAYQLISSKTTLLDAVGATTKDEEGKEERVERVVMKEKNACPFMVEVAKKQKFFEHREPSTVEKSASYMSISVSRIEKVLLLAQEVKKNISERKLKLKERKFEWELSKELFGPGSDASEGDRWKMRQLMRKCILLQLSSKQEICNGEGVNSTARMLASYQSPKQTERNKSMVTRSWSGEVLGREET</sequence>
<dbReference type="EMBL" id="NBIV01000017">
    <property type="protein sequence ID" value="PXF47994.1"/>
    <property type="molecule type" value="Genomic_DNA"/>
</dbReference>
<reference evidence="2 3" key="1">
    <citation type="journal article" date="2018" name="Mol. Biol. Evol.">
        <title>Analysis of the draft genome of the red seaweed Gracilariopsis chorda provides insights into genome size evolution in Rhodophyta.</title>
        <authorList>
            <person name="Lee J."/>
            <person name="Yang E.C."/>
            <person name="Graf L."/>
            <person name="Yang J.H."/>
            <person name="Qiu H."/>
            <person name="Zel Zion U."/>
            <person name="Chan C.X."/>
            <person name="Stephens T.G."/>
            <person name="Weber A.P.M."/>
            <person name="Boo G.H."/>
            <person name="Boo S.M."/>
            <person name="Kim K.M."/>
            <person name="Shin Y."/>
            <person name="Jung M."/>
            <person name="Lee S.J."/>
            <person name="Yim H.S."/>
            <person name="Lee J.H."/>
            <person name="Bhattacharya D."/>
            <person name="Yoon H.S."/>
        </authorList>
    </citation>
    <scope>NUCLEOTIDE SEQUENCE [LARGE SCALE GENOMIC DNA]</scope>
    <source>
        <strain evidence="2 3">SKKU-2015</strain>
        <tissue evidence="2">Whole body</tissue>
    </source>
</reference>
<name>A0A2V3J0U2_9FLOR</name>
<proteinExistence type="predicted"/>
<accession>A0A2V3J0U2</accession>
<keyword evidence="3" id="KW-1185">Reference proteome</keyword>
<dbReference type="Proteomes" id="UP000247409">
    <property type="component" value="Unassembled WGS sequence"/>
</dbReference>
<evidence type="ECO:0000256" key="1">
    <source>
        <dbReference type="SAM" id="MobiDB-lite"/>
    </source>
</evidence>
<comment type="caution">
    <text evidence="2">The sequence shown here is derived from an EMBL/GenBank/DDBJ whole genome shotgun (WGS) entry which is preliminary data.</text>
</comment>
<feature type="region of interest" description="Disordered" evidence="1">
    <location>
        <begin position="16"/>
        <end position="42"/>
    </location>
</feature>
<evidence type="ECO:0000313" key="2">
    <source>
        <dbReference type="EMBL" id="PXF47994.1"/>
    </source>
</evidence>
<gene>
    <name evidence="2" type="ORF">BWQ96_02185</name>
</gene>
<feature type="region of interest" description="Disordered" evidence="1">
    <location>
        <begin position="236"/>
        <end position="263"/>
    </location>
</feature>